<evidence type="ECO:0000313" key="1">
    <source>
        <dbReference type="EMBL" id="SHF11339.1"/>
    </source>
</evidence>
<dbReference type="RefSeq" id="WP_072856969.1">
    <property type="nucleotide sequence ID" value="NZ_FQUE01000003.1"/>
</dbReference>
<name>A0A1M4YZV0_LOKAT</name>
<dbReference type="GO" id="GO:0015774">
    <property type="term" value="P:polysaccharide transport"/>
    <property type="evidence" value="ECO:0007669"/>
    <property type="project" value="InterPro"/>
</dbReference>
<protein>
    <submittedName>
        <fullName evidence="1">Capsular polysaccharide export protein</fullName>
    </submittedName>
</protein>
<dbReference type="OrthoDB" id="9794206at2"/>
<keyword evidence="2" id="KW-1185">Reference proteome</keyword>
<evidence type="ECO:0000313" key="2">
    <source>
        <dbReference type="Proteomes" id="UP000183987"/>
    </source>
</evidence>
<accession>A0A1M4YZV0</accession>
<dbReference type="Pfam" id="PF05159">
    <property type="entry name" value="Capsule_synth"/>
    <property type="match status" value="1"/>
</dbReference>
<dbReference type="InterPro" id="IPR007833">
    <property type="entry name" value="Capsule_polysaccharide_synth"/>
</dbReference>
<dbReference type="STRING" id="366533.SAMN05444339_103319"/>
<organism evidence="1 2">
    <name type="scientific">Loktanella atrilutea</name>
    <dbReference type="NCBI Taxonomy" id="366533"/>
    <lineage>
        <taxon>Bacteria</taxon>
        <taxon>Pseudomonadati</taxon>
        <taxon>Pseudomonadota</taxon>
        <taxon>Alphaproteobacteria</taxon>
        <taxon>Rhodobacterales</taxon>
        <taxon>Roseobacteraceae</taxon>
        <taxon>Loktanella</taxon>
    </lineage>
</organism>
<gene>
    <name evidence="1" type="ORF">SAMN05444339_103319</name>
</gene>
<proteinExistence type="predicted"/>
<dbReference type="EMBL" id="FQUE01000003">
    <property type="protein sequence ID" value="SHF11339.1"/>
    <property type="molecule type" value="Genomic_DNA"/>
</dbReference>
<dbReference type="GO" id="GO:0000271">
    <property type="term" value="P:polysaccharide biosynthetic process"/>
    <property type="evidence" value="ECO:0007669"/>
    <property type="project" value="InterPro"/>
</dbReference>
<dbReference type="Proteomes" id="UP000183987">
    <property type="component" value="Unassembled WGS sequence"/>
</dbReference>
<dbReference type="CDD" id="cd16438">
    <property type="entry name" value="beta_Kdo_transferase_KpsS_like"/>
    <property type="match status" value="1"/>
</dbReference>
<reference evidence="2" key="1">
    <citation type="submission" date="2016-11" db="EMBL/GenBank/DDBJ databases">
        <authorList>
            <person name="Varghese N."/>
            <person name="Submissions S."/>
        </authorList>
    </citation>
    <scope>NUCLEOTIDE SEQUENCE [LARGE SCALE GENOMIC DNA]</scope>
    <source>
        <strain evidence="2">DSM 29326</strain>
    </source>
</reference>
<sequence>MNAGPTEGAAGRRWLKLDTRILRHFDDALGEAGVRVDTGTGAVLRDLARRRGRFAALSAVARALRHPAHGLVVGNVTRKRLRVPAVFGWRALRGIYGWTKAVQARLLELRLIAQMRDDPDLAALIYNGSNFPESVLAQVAADLDRARLTVEGGFFPDSIQIDPRGVNAANSVPRDPAFYMEADDDFAADGLPALTKTRVVKAGDAAAATVPKDYIFVAFQVPSDMQVTRHSPWIKDMGTFYAEVQAAADRNPALTFVIKEHPSFPLSVQGSLPPHPRVIFANANVTRDLIAGAQAVVTLNSTVGLEAVFLERPAIILGDACYDIPGLVRRARDRAELDAALVDLATAGPDPVLRRQVLGWLWNRYLVRGSYAAPPPDLPRVLERQLRLMETAGPRNGGPQDMSD</sequence>
<dbReference type="AlphaFoldDB" id="A0A1M4YZV0"/>